<protein>
    <submittedName>
        <fullName evidence="1">Uncharacterized protein</fullName>
    </submittedName>
</protein>
<proteinExistence type="predicted"/>
<dbReference type="HOGENOM" id="CLU_3245328_0_0_2"/>
<gene>
    <name evidence="1" type="ordered locus">Metho_1256</name>
</gene>
<dbReference type="Proteomes" id="UP000010866">
    <property type="component" value="Chromosome"/>
</dbReference>
<organism evidence="1 2">
    <name type="scientific">Methanomethylovorans hollandica (strain DSM 15978 / NBRC 107637 / DMS1)</name>
    <dbReference type="NCBI Taxonomy" id="867904"/>
    <lineage>
        <taxon>Archaea</taxon>
        <taxon>Methanobacteriati</taxon>
        <taxon>Methanobacteriota</taxon>
        <taxon>Stenosarchaea group</taxon>
        <taxon>Methanomicrobia</taxon>
        <taxon>Methanosarcinales</taxon>
        <taxon>Methanosarcinaceae</taxon>
        <taxon>Methanomethylovorans</taxon>
    </lineage>
</organism>
<evidence type="ECO:0000313" key="1">
    <source>
        <dbReference type="EMBL" id="AGB49484.1"/>
    </source>
</evidence>
<dbReference type="AlphaFoldDB" id="L0KZR6"/>
<dbReference type="EMBL" id="CP003362">
    <property type="protein sequence ID" value="AGB49484.1"/>
    <property type="molecule type" value="Genomic_DNA"/>
</dbReference>
<reference evidence="2" key="1">
    <citation type="submission" date="2012-02" db="EMBL/GenBank/DDBJ databases">
        <title>Complete sequence of chromosome of Methanomethylovorans hollandica DSM 15978.</title>
        <authorList>
            <person name="Lucas S."/>
            <person name="Copeland A."/>
            <person name="Lapidus A."/>
            <person name="Glavina del Rio T."/>
            <person name="Dalin E."/>
            <person name="Tice H."/>
            <person name="Bruce D."/>
            <person name="Goodwin L."/>
            <person name="Pitluck S."/>
            <person name="Peters L."/>
            <person name="Mikhailova N."/>
            <person name="Held B."/>
            <person name="Kyrpides N."/>
            <person name="Mavromatis K."/>
            <person name="Ivanova N."/>
            <person name="Brettin T."/>
            <person name="Detter J.C."/>
            <person name="Han C."/>
            <person name="Larimer F."/>
            <person name="Land M."/>
            <person name="Hauser L."/>
            <person name="Markowitz V."/>
            <person name="Cheng J.-F."/>
            <person name="Hugenholtz P."/>
            <person name="Woyke T."/>
            <person name="Wu D."/>
            <person name="Spring S."/>
            <person name="Schroeder M."/>
            <person name="Brambilla E."/>
            <person name="Klenk H.-P."/>
            <person name="Eisen J.A."/>
        </authorList>
    </citation>
    <scope>NUCLEOTIDE SEQUENCE [LARGE SCALE GENOMIC DNA]</scope>
    <source>
        <strain evidence="2">DSM 15978 / NBRC 107637 / DMS1</strain>
    </source>
</reference>
<keyword evidence="2" id="KW-1185">Reference proteome</keyword>
<dbReference type="GeneID" id="80458393"/>
<dbReference type="RefSeq" id="WP_015324650.1">
    <property type="nucleotide sequence ID" value="NC_019977.1"/>
</dbReference>
<name>L0KZR6_METHD</name>
<dbReference type="KEGG" id="mhz:Metho_1256"/>
<sequence>MDKKQTTRQNNKEVPVLEIKIGKHLKNSMHDNDALLKELAEL</sequence>
<evidence type="ECO:0000313" key="2">
    <source>
        <dbReference type="Proteomes" id="UP000010866"/>
    </source>
</evidence>
<accession>L0KZR6</accession>